<evidence type="ECO:0000313" key="3">
    <source>
        <dbReference type="Proteomes" id="UP001500665"/>
    </source>
</evidence>
<accession>A0ABN1R3W9</accession>
<keyword evidence="2" id="KW-0378">Hydrolase</keyword>
<gene>
    <name evidence="2" type="ORF">GCM10009550_31230</name>
</gene>
<protein>
    <submittedName>
        <fullName evidence="2">SGNH/GDSL hydrolase family protein</fullName>
    </submittedName>
</protein>
<evidence type="ECO:0000259" key="1">
    <source>
        <dbReference type="Pfam" id="PF13472"/>
    </source>
</evidence>
<comment type="caution">
    <text evidence="2">The sequence shown here is derived from an EMBL/GenBank/DDBJ whole genome shotgun (WGS) entry which is preliminary data.</text>
</comment>
<dbReference type="EMBL" id="BAAAHH010000011">
    <property type="protein sequence ID" value="GAA0951513.1"/>
    <property type="molecule type" value="Genomic_DNA"/>
</dbReference>
<name>A0ABN1R3W9_9ACTN</name>
<evidence type="ECO:0000313" key="2">
    <source>
        <dbReference type="EMBL" id="GAA0951513.1"/>
    </source>
</evidence>
<dbReference type="CDD" id="cd01823">
    <property type="entry name" value="SEST_like"/>
    <property type="match status" value="1"/>
</dbReference>
<keyword evidence="3" id="KW-1185">Reference proteome</keyword>
<dbReference type="Gene3D" id="3.40.50.1110">
    <property type="entry name" value="SGNH hydrolase"/>
    <property type="match status" value="1"/>
</dbReference>
<dbReference type="PANTHER" id="PTHR37981:SF1">
    <property type="entry name" value="SGNH HYDROLASE-TYPE ESTERASE DOMAIN-CONTAINING PROTEIN"/>
    <property type="match status" value="1"/>
</dbReference>
<dbReference type="PANTHER" id="PTHR37981">
    <property type="entry name" value="LIPASE 2"/>
    <property type="match status" value="1"/>
</dbReference>
<proteinExistence type="predicted"/>
<dbReference type="SUPFAM" id="SSF52266">
    <property type="entry name" value="SGNH hydrolase"/>
    <property type="match status" value="1"/>
</dbReference>
<feature type="domain" description="SGNH hydrolase-type esterase" evidence="1">
    <location>
        <begin position="41"/>
        <end position="277"/>
    </location>
</feature>
<organism evidence="2 3">
    <name type="scientific">Actinocorallia libanotica</name>
    <dbReference type="NCBI Taxonomy" id="46162"/>
    <lineage>
        <taxon>Bacteria</taxon>
        <taxon>Bacillati</taxon>
        <taxon>Actinomycetota</taxon>
        <taxon>Actinomycetes</taxon>
        <taxon>Streptosporangiales</taxon>
        <taxon>Thermomonosporaceae</taxon>
        <taxon>Actinocorallia</taxon>
    </lineage>
</organism>
<sequence>MTVRDSLLLKNTTCAAAAAGLLLGSQGPVQAKADTPLRYVALGDSYTSAPYVSRIRPGSPAKCRRSELNYPGRLALKLNPRSFTDVSCSGAALRHLTARQGDNPPQLDALKPDTTLVTLTMGGNDIGFDRWKTCAILSLTDPNGAPCRKRLRRDGDDPFAAIARTGRRFGAALQQIHRRSPLAEVHVLGYPMLVPSTGHGCYPRVPFARGDVAMVRQVQRRLNTMLARQARANGAVFVDMAAPGHDMCQRDDERRWVEPLLPGMRAAPFHPNTNGVAAMTRAVLRAFRHPVDA</sequence>
<reference evidence="2 3" key="1">
    <citation type="journal article" date="2019" name="Int. J. Syst. Evol. Microbiol.">
        <title>The Global Catalogue of Microorganisms (GCM) 10K type strain sequencing project: providing services to taxonomists for standard genome sequencing and annotation.</title>
        <authorList>
            <consortium name="The Broad Institute Genomics Platform"/>
            <consortium name="The Broad Institute Genome Sequencing Center for Infectious Disease"/>
            <person name="Wu L."/>
            <person name="Ma J."/>
        </authorList>
    </citation>
    <scope>NUCLEOTIDE SEQUENCE [LARGE SCALE GENOMIC DNA]</scope>
    <source>
        <strain evidence="2 3">JCM 10696</strain>
    </source>
</reference>
<dbReference type="GO" id="GO:0016787">
    <property type="term" value="F:hydrolase activity"/>
    <property type="evidence" value="ECO:0007669"/>
    <property type="project" value="UniProtKB-KW"/>
</dbReference>
<dbReference type="InterPro" id="IPR037460">
    <property type="entry name" value="SEST-like"/>
</dbReference>
<dbReference type="Pfam" id="PF13472">
    <property type="entry name" value="Lipase_GDSL_2"/>
    <property type="match status" value="1"/>
</dbReference>
<dbReference type="InterPro" id="IPR036514">
    <property type="entry name" value="SGNH_hydro_sf"/>
</dbReference>
<dbReference type="InterPro" id="IPR013830">
    <property type="entry name" value="SGNH_hydro"/>
</dbReference>
<dbReference type="Proteomes" id="UP001500665">
    <property type="component" value="Unassembled WGS sequence"/>
</dbReference>